<dbReference type="Proteomes" id="UP001156873">
    <property type="component" value="Unassembled WGS sequence"/>
</dbReference>
<dbReference type="PANTHER" id="PTHR42878:SF15">
    <property type="entry name" value="BACTERIOPHYTOCHROME"/>
    <property type="match status" value="1"/>
</dbReference>
<proteinExistence type="predicted"/>
<evidence type="ECO:0000259" key="12">
    <source>
        <dbReference type="PROSITE" id="PS50112"/>
    </source>
</evidence>
<organism evidence="15 16">
    <name type="scientific">Luteimonas kalidii</name>
    <dbReference type="NCBI Taxonomy" id="3042025"/>
    <lineage>
        <taxon>Bacteria</taxon>
        <taxon>Pseudomonadati</taxon>
        <taxon>Pseudomonadota</taxon>
        <taxon>Gammaproteobacteria</taxon>
        <taxon>Lysobacterales</taxon>
        <taxon>Lysobacteraceae</taxon>
        <taxon>Luteimonas</taxon>
    </lineage>
</organism>
<dbReference type="InterPro" id="IPR000014">
    <property type="entry name" value="PAS"/>
</dbReference>
<dbReference type="InterPro" id="IPR035965">
    <property type="entry name" value="PAS-like_dom_sf"/>
</dbReference>
<protein>
    <recommendedName>
        <fullName evidence="3">histidine kinase</fullName>
        <ecNumber evidence="3">2.7.13.3</ecNumber>
    </recommendedName>
</protein>
<dbReference type="InterPro" id="IPR036890">
    <property type="entry name" value="HATPase_C_sf"/>
</dbReference>
<dbReference type="Pfam" id="PF00512">
    <property type="entry name" value="HisKA"/>
    <property type="match status" value="1"/>
</dbReference>
<dbReference type="Gene3D" id="3.30.565.10">
    <property type="entry name" value="Histidine kinase-like ATPase, C-terminal domain"/>
    <property type="match status" value="1"/>
</dbReference>
<reference evidence="15 16" key="1">
    <citation type="submission" date="2023-04" db="EMBL/GenBank/DDBJ databases">
        <title>Luteimonas sp. M1R5S59.</title>
        <authorList>
            <person name="Sun J.-Q."/>
        </authorList>
    </citation>
    <scope>NUCLEOTIDE SEQUENCE [LARGE SCALE GENOMIC DNA]</scope>
    <source>
        <strain evidence="15 16">M1R5S59</strain>
    </source>
</reference>
<evidence type="ECO:0000259" key="13">
    <source>
        <dbReference type="PROSITE" id="PS50113"/>
    </source>
</evidence>
<feature type="domain" description="CHASE" evidence="14">
    <location>
        <begin position="147"/>
        <end position="255"/>
    </location>
</feature>
<dbReference type="Gene3D" id="3.30.450.20">
    <property type="entry name" value="PAS domain"/>
    <property type="match status" value="1"/>
</dbReference>
<dbReference type="InterPro" id="IPR000700">
    <property type="entry name" value="PAS-assoc_C"/>
</dbReference>
<evidence type="ECO:0000256" key="6">
    <source>
        <dbReference type="ARBA" id="ARBA00022692"/>
    </source>
</evidence>
<dbReference type="InterPro" id="IPR036097">
    <property type="entry name" value="HisK_dim/P_sf"/>
</dbReference>
<evidence type="ECO:0000259" key="11">
    <source>
        <dbReference type="PROSITE" id="PS50109"/>
    </source>
</evidence>
<evidence type="ECO:0000256" key="4">
    <source>
        <dbReference type="ARBA" id="ARBA00022553"/>
    </source>
</evidence>
<dbReference type="InterPro" id="IPR003594">
    <property type="entry name" value="HATPase_dom"/>
</dbReference>
<comment type="caution">
    <text evidence="15">The sequence shown here is derived from an EMBL/GenBank/DDBJ whole genome shotgun (WGS) entry which is preliminary data.</text>
</comment>
<evidence type="ECO:0000256" key="1">
    <source>
        <dbReference type="ARBA" id="ARBA00000085"/>
    </source>
</evidence>
<dbReference type="SUPFAM" id="SSF55874">
    <property type="entry name" value="ATPase domain of HSP90 chaperone/DNA topoisomerase II/histidine kinase"/>
    <property type="match status" value="1"/>
</dbReference>
<dbReference type="PROSITE" id="PS50113">
    <property type="entry name" value="PAC"/>
    <property type="match status" value="1"/>
</dbReference>
<feature type="transmembrane region" description="Helical" evidence="10">
    <location>
        <begin position="21"/>
        <end position="40"/>
    </location>
</feature>
<name>A0ABT6JSV1_9GAMM</name>
<feature type="domain" description="Histidine kinase" evidence="11">
    <location>
        <begin position="514"/>
        <end position="732"/>
    </location>
</feature>
<keyword evidence="7" id="KW-0418">Kinase</keyword>
<sequence>MSRHHPGETTPARSRPSTRRGYVLAALVLIGSLLMVWLYAQAAGEREQRLRQAAFVAQGGEIVMLLRQRLLHYELALRGGVSLYWSVARPTRRQWRDYVGGLDIERQFDGLLGLGYVPYLRRSDLEALQLAMRDDGEGLFQIRPHGAREVYGPILMLEPQTIGNRSAVGFDMFAEATRHAAMAAARDTGEVRLSAPVELIQRGRDGRRNGLLMYAPIYANGIQPANPQARRAAMSGWIYAPFHARTFIDSALAQLGAGEALRIVDVGEGGDGAAIYADADFTDDPAAAVLRHSETLDVYGRRWRVDFQSAVAGDGVAAGGYSADLRAIIVAGLVVSLLLFAVVMALAHTQSRAERLAEAMSESYRRSEQRFRNAMLYSGSGIALIDGSGRIVEANPALARIVGVAPGALAGTPLATGFVGPAAQVALTGEHAGPTTLQLRRSDGDIRLVELVHTPVPGDVGSEVAALVQVDDVTDRLRAEQEVRQLNRTLEARVEQRTRELTLANHELESFAYSVSHDLRAPLRTVEGFSRLLGERFAGSIGPDGQDYLARVRNAANRMDALIDALLKMSRITRDPLQQADVDLGRIAAEVVAELRQGDPGRTVEVRIEPDLHACGDPALLRNLLQNLLGNAWKFTGGRADARIEFGRDPQAGQTPGRIALLVRDNGAGFEPAYASKLFRPFQRLHGADEYEGHGIGLATVKRIIDRHGGTIHAEGGVGQGATFRFTLPAPGSDGHC</sequence>
<dbReference type="PRINTS" id="PR00344">
    <property type="entry name" value="BCTRLSENSOR"/>
</dbReference>
<dbReference type="InterPro" id="IPR004358">
    <property type="entry name" value="Sig_transdc_His_kin-like_C"/>
</dbReference>
<dbReference type="Pfam" id="PF03924">
    <property type="entry name" value="CHASE"/>
    <property type="match status" value="1"/>
</dbReference>
<dbReference type="Gene3D" id="1.10.287.130">
    <property type="match status" value="1"/>
</dbReference>
<dbReference type="NCBIfam" id="TIGR00229">
    <property type="entry name" value="sensory_box"/>
    <property type="match status" value="1"/>
</dbReference>
<dbReference type="SUPFAM" id="SSF47384">
    <property type="entry name" value="Homodimeric domain of signal transducing histidine kinase"/>
    <property type="match status" value="1"/>
</dbReference>
<feature type="domain" description="PAC" evidence="13">
    <location>
        <begin position="433"/>
        <end position="485"/>
    </location>
</feature>
<dbReference type="PROSITE" id="PS50109">
    <property type="entry name" value="HIS_KIN"/>
    <property type="match status" value="1"/>
</dbReference>
<dbReference type="RefSeq" id="WP_280578054.1">
    <property type="nucleotide sequence ID" value="NZ_JARXRO010000014.1"/>
</dbReference>
<dbReference type="EC" id="2.7.13.3" evidence="3"/>
<dbReference type="InterPro" id="IPR003661">
    <property type="entry name" value="HisK_dim/P_dom"/>
</dbReference>
<keyword evidence="6 10" id="KW-0812">Transmembrane</keyword>
<evidence type="ECO:0000256" key="10">
    <source>
        <dbReference type="SAM" id="Phobius"/>
    </source>
</evidence>
<keyword evidence="8 10" id="KW-1133">Transmembrane helix</keyword>
<dbReference type="CDD" id="cd00082">
    <property type="entry name" value="HisKA"/>
    <property type="match status" value="1"/>
</dbReference>
<gene>
    <name evidence="15" type="ORF">QFW81_07425</name>
</gene>
<dbReference type="InterPro" id="IPR006189">
    <property type="entry name" value="CHASE_dom"/>
</dbReference>
<dbReference type="Gene3D" id="3.30.450.350">
    <property type="entry name" value="CHASE domain"/>
    <property type="match status" value="1"/>
</dbReference>
<dbReference type="Pfam" id="PF08448">
    <property type="entry name" value="PAS_4"/>
    <property type="match status" value="1"/>
</dbReference>
<comment type="subcellular location">
    <subcellularLocation>
        <location evidence="2">Membrane</location>
    </subcellularLocation>
</comment>
<evidence type="ECO:0000256" key="5">
    <source>
        <dbReference type="ARBA" id="ARBA00022679"/>
    </source>
</evidence>
<evidence type="ECO:0000313" key="16">
    <source>
        <dbReference type="Proteomes" id="UP001156873"/>
    </source>
</evidence>
<keyword evidence="9 10" id="KW-0472">Membrane</keyword>
<dbReference type="EMBL" id="JARXRO010000014">
    <property type="protein sequence ID" value="MDH5833755.1"/>
    <property type="molecule type" value="Genomic_DNA"/>
</dbReference>
<dbReference type="InterPro" id="IPR050351">
    <property type="entry name" value="BphY/WalK/GraS-like"/>
</dbReference>
<dbReference type="SMART" id="SM01079">
    <property type="entry name" value="CHASE"/>
    <property type="match status" value="1"/>
</dbReference>
<evidence type="ECO:0000256" key="3">
    <source>
        <dbReference type="ARBA" id="ARBA00012438"/>
    </source>
</evidence>
<evidence type="ECO:0000256" key="2">
    <source>
        <dbReference type="ARBA" id="ARBA00004370"/>
    </source>
</evidence>
<keyword evidence="16" id="KW-1185">Reference proteome</keyword>
<dbReference type="SMART" id="SM00091">
    <property type="entry name" value="PAS"/>
    <property type="match status" value="1"/>
</dbReference>
<dbReference type="InterPro" id="IPR013656">
    <property type="entry name" value="PAS_4"/>
</dbReference>
<comment type="catalytic activity">
    <reaction evidence="1">
        <text>ATP + protein L-histidine = ADP + protein N-phospho-L-histidine.</text>
        <dbReference type="EC" id="2.7.13.3"/>
    </reaction>
</comment>
<accession>A0ABT6JSV1</accession>
<dbReference type="PROSITE" id="PS50839">
    <property type="entry name" value="CHASE"/>
    <property type="match status" value="1"/>
</dbReference>
<dbReference type="SMART" id="SM00388">
    <property type="entry name" value="HisKA"/>
    <property type="match status" value="1"/>
</dbReference>
<dbReference type="InterPro" id="IPR042240">
    <property type="entry name" value="CHASE_sf"/>
</dbReference>
<dbReference type="PROSITE" id="PS50112">
    <property type="entry name" value="PAS"/>
    <property type="match status" value="1"/>
</dbReference>
<evidence type="ECO:0000256" key="7">
    <source>
        <dbReference type="ARBA" id="ARBA00022777"/>
    </source>
</evidence>
<feature type="domain" description="PAS" evidence="12">
    <location>
        <begin position="367"/>
        <end position="421"/>
    </location>
</feature>
<keyword evidence="5" id="KW-0808">Transferase</keyword>
<dbReference type="Pfam" id="PF02518">
    <property type="entry name" value="HATPase_c"/>
    <property type="match status" value="1"/>
</dbReference>
<evidence type="ECO:0000313" key="15">
    <source>
        <dbReference type="EMBL" id="MDH5833755.1"/>
    </source>
</evidence>
<evidence type="ECO:0000256" key="8">
    <source>
        <dbReference type="ARBA" id="ARBA00022989"/>
    </source>
</evidence>
<dbReference type="InterPro" id="IPR005467">
    <property type="entry name" value="His_kinase_dom"/>
</dbReference>
<dbReference type="PANTHER" id="PTHR42878">
    <property type="entry name" value="TWO-COMPONENT HISTIDINE KINASE"/>
    <property type="match status" value="1"/>
</dbReference>
<dbReference type="CDD" id="cd00130">
    <property type="entry name" value="PAS"/>
    <property type="match status" value="1"/>
</dbReference>
<evidence type="ECO:0000256" key="9">
    <source>
        <dbReference type="ARBA" id="ARBA00023136"/>
    </source>
</evidence>
<dbReference type="SUPFAM" id="SSF55785">
    <property type="entry name" value="PYP-like sensor domain (PAS domain)"/>
    <property type="match status" value="1"/>
</dbReference>
<evidence type="ECO:0000259" key="14">
    <source>
        <dbReference type="PROSITE" id="PS50839"/>
    </source>
</evidence>
<dbReference type="SMART" id="SM00387">
    <property type="entry name" value="HATPase_c"/>
    <property type="match status" value="1"/>
</dbReference>
<keyword evidence="4" id="KW-0597">Phosphoprotein</keyword>